<keyword evidence="10 12" id="KW-0460">Magnesium</keyword>
<dbReference type="Proteomes" id="UP000009375">
    <property type="component" value="Unassembled WGS sequence"/>
</dbReference>
<evidence type="ECO:0000256" key="9">
    <source>
        <dbReference type="ARBA" id="ARBA00022840"/>
    </source>
</evidence>
<name>D2EFH7_PARA4</name>
<sequence length="788" mass="88512">MPHKFMENDKKLVLWFKDIKKEDVPEVGGKSANLGEMTNYVEVPVPPGFSTTSYAFNKFLDENNIREKIEDAVKNINVESESDLKKASEEIKSAIMNSDLPKDLVSQLLDSYHRLVKESNAEFVAVRSSATAEDLPDASFAGQQDTYLNVHGDGELIEKVKECYSSLFNERAIYYRAKNNIDTKTVALATVIQKQIFSIESGVMFTLDVSNGDQSVIVVEASYGLGEYIVGGIVTPDLFYIDKKTMQIKRKVIENKDRKLVRLKEGGTKDVKLSDEDSKKQCLEDERVIELAGYGEKIEQHYKRPMDIEWARDEDGKLYIVQARPETVWSNKDKIKTAENKQNVILSGLPASPGFISGPAHVILDVKDIDKFKSGEILITVMTSPDWVPAMKKAKAIVTDEGGITSHAAIVSRELGVPCIVGTGGRGKKATDVIKTGDIITVDSKNGLVYNGEIKVEEEKEEKSSQTVVNQGRIITGTKILVNLGEPDLAEKTAKLPSDGVGLMREEFIWANIGKHPLYLIKQGKSDFLVDTLADGIRKVCSAFNPRPVILRFSDFKTDEYAHLEGGEEFEPKESSPLLGWRGSSRYYDPKYKDAFVLELKAVKKVREEFRLKNLHVMVPFTRTVEELEKVLAILKENGLERNEDFKIFLMAEIPSNIILADKFNKYIDGYSIGSNDLTMLVLGADRNNDTLSSIYDERNLAVLRMIRYLIKVAHRDGKTVSICGQAPSEYDEIVDFLVRSDIDDISVNPDTVEHVRELVASVEKRVELEKDLGQKDEHVKNWEFPVL</sequence>
<dbReference type="UniPathway" id="UPA00138"/>
<evidence type="ECO:0000313" key="17">
    <source>
        <dbReference type="Proteomes" id="UP000009375"/>
    </source>
</evidence>
<reference evidence="16 17" key="1">
    <citation type="journal article" date="2010" name="Proc. Natl. Acad. Sci. U.S.A.">
        <title>Enigmatic, ultrasmall, uncultivated Archaea.</title>
        <authorList>
            <person name="Baker B.J."/>
            <person name="Comolli L.R."/>
            <person name="Dick G.J."/>
            <person name="Hauser L.J."/>
            <person name="Hyatt D."/>
            <person name="Dill B.D."/>
            <person name="Land M.L."/>
            <person name="Verberkmoes N.C."/>
            <person name="Hettich R.L."/>
            <person name="Banfield J.F."/>
        </authorList>
    </citation>
    <scope>NUCLEOTIDE SEQUENCE [LARGE SCALE GENOMIC DNA]</scope>
</reference>
<dbReference type="FunFam" id="3.30.1490.20:FF:000010">
    <property type="entry name" value="Phosphoenolpyruvate synthase"/>
    <property type="match status" value="1"/>
</dbReference>
<evidence type="ECO:0000259" key="14">
    <source>
        <dbReference type="Pfam" id="PF01326"/>
    </source>
</evidence>
<accession>D2EFH7</accession>
<keyword evidence="6 12" id="KW-0479">Metal-binding</keyword>
<dbReference type="InterPro" id="IPR036637">
    <property type="entry name" value="Phosphohistidine_dom_sf"/>
</dbReference>
<organism evidence="16 17">
    <name type="scientific">Candidatus Parvarchaeum acidiphilum ARMAN-4</name>
    <dbReference type="NCBI Taxonomy" id="662760"/>
    <lineage>
        <taxon>Archaea</taxon>
        <taxon>Candidatus Parvarchaeota</taxon>
        <taxon>Candidatus Parvarchaeum</taxon>
    </lineage>
</organism>
<dbReference type="Gene3D" id="3.30.470.20">
    <property type="entry name" value="ATP-grasp fold, B domain"/>
    <property type="match status" value="1"/>
</dbReference>
<dbReference type="Gene3D" id="3.30.1490.20">
    <property type="entry name" value="ATP-grasp fold, A domain"/>
    <property type="match status" value="1"/>
</dbReference>
<proteinExistence type="inferred from homology"/>
<dbReference type="EC" id="2.7.9.2" evidence="12"/>
<evidence type="ECO:0000256" key="10">
    <source>
        <dbReference type="ARBA" id="ARBA00022842"/>
    </source>
</evidence>
<dbReference type="PANTHER" id="PTHR43030">
    <property type="entry name" value="PHOSPHOENOLPYRUVATE SYNTHASE"/>
    <property type="match status" value="1"/>
</dbReference>
<dbReference type="InterPro" id="IPR018274">
    <property type="entry name" value="PEP_util_AS"/>
</dbReference>
<evidence type="ECO:0000256" key="2">
    <source>
        <dbReference type="ARBA" id="ARBA00002988"/>
    </source>
</evidence>
<dbReference type="GO" id="GO:0005524">
    <property type="term" value="F:ATP binding"/>
    <property type="evidence" value="ECO:0007669"/>
    <property type="project" value="UniProtKB-KW"/>
</dbReference>
<dbReference type="GO" id="GO:0008986">
    <property type="term" value="F:pyruvate, water dikinase activity"/>
    <property type="evidence" value="ECO:0007669"/>
    <property type="project" value="UniProtKB-EC"/>
</dbReference>
<evidence type="ECO:0000259" key="13">
    <source>
        <dbReference type="Pfam" id="PF00391"/>
    </source>
</evidence>
<dbReference type="PANTHER" id="PTHR43030:SF1">
    <property type="entry name" value="PHOSPHOENOLPYRUVATE SYNTHASE"/>
    <property type="match status" value="1"/>
</dbReference>
<evidence type="ECO:0000256" key="8">
    <source>
        <dbReference type="ARBA" id="ARBA00022777"/>
    </source>
</evidence>
<feature type="domain" description="PEP-utilising enzyme mobile" evidence="13">
    <location>
        <begin position="372"/>
        <end position="447"/>
    </location>
</feature>
<keyword evidence="7 12" id="KW-0547">Nucleotide-binding</keyword>
<dbReference type="GO" id="GO:0006094">
    <property type="term" value="P:gluconeogenesis"/>
    <property type="evidence" value="ECO:0007669"/>
    <property type="project" value="UniProtKB-UniPathway"/>
</dbReference>
<keyword evidence="9 12" id="KW-0067">ATP-binding</keyword>
<feature type="domain" description="Pyruvate phosphate dikinase AMP/ATP-binding" evidence="14">
    <location>
        <begin position="25"/>
        <end position="341"/>
    </location>
</feature>
<dbReference type="InterPro" id="IPR006319">
    <property type="entry name" value="PEP_synth"/>
</dbReference>
<dbReference type="SUPFAM" id="SSF52009">
    <property type="entry name" value="Phosphohistidine domain"/>
    <property type="match status" value="1"/>
</dbReference>
<keyword evidence="5 12" id="KW-0808">Transferase</keyword>
<dbReference type="InterPro" id="IPR015813">
    <property type="entry name" value="Pyrv/PenolPyrv_kinase-like_dom"/>
</dbReference>
<dbReference type="InterPro" id="IPR013815">
    <property type="entry name" value="ATP_grasp_subdomain_1"/>
</dbReference>
<dbReference type="Pfam" id="PF00391">
    <property type="entry name" value="PEP-utilizers"/>
    <property type="match status" value="1"/>
</dbReference>
<feature type="domain" description="PEP-utilising enzyme C-terminal" evidence="15">
    <location>
        <begin position="462"/>
        <end position="764"/>
    </location>
</feature>
<dbReference type="Pfam" id="PF01326">
    <property type="entry name" value="PPDK_N"/>
    <property type="match status" value="1"/>
</dbReference>
<dbReference type="NCBIfam" id="NF005057">
    <property type="entry name" value="PRK06464.1"/>
    <property type="match status" value="1"/>
</dbReference>
<dbReference type="AlphaFoldDB" id="D2EFH7"/>
<evidence type="ECO:0000256" key="1">
    <source>
        <dbReference type="ARBA" id="ARBA00001946"/>
    </source>
</evidence>
<keyword evidence="8 12" id="KW-0418">Kinase</keyword>
<dbReference type="SUPFAM" id="SSF51621">
    <property type="entry name" value="Phosphoenolpyruvate/pyruvate domain"/>
    <property type="match status" value="1"/>
</dbReference>
<dbReference type="InterPro" id="IPR000121">
    <property type="entry name" value="PEP_util_C"/>
</dbReference>
<evidence type="ECO:0000313" key="16">
    <source>
        <dbReference type="EMBL" id="EEZ92874.1"/>
    </source>
</evidence>
<comment type="catalytic activity">
    <reaction evidence="11 12">
        <text>pyruvate + ATP + H2O = phosphoenolpyruvate + AMP + phosphate + 2 H(+)</text>
        <dbReference type="Rhea" id="RHEA:11364"/>
        <dbReference type="ChEBI" id="CHEBI:15361"/>
        <dbReference type="ChEBI" id="CHEBI:15377"/>
        <dbReference type="ChEBI" id="CHEBI:15378"/>
        <dbReference type="ChEBI" id="CHEBI:30616"/>
        <dbReference type="ChEBI" id="CHEBI:43474"/>
        <dbReference type="ChEBI" id="CHEBI:58702"/>
        <dbReference type="ChEBI" id="CHEBI:456215"/>
        <dbReference type="EC" id="2.7.9.2"/>
    </reaction>
</comment>
<evidence type="ECO:0000256" key="5">
    <source>
        <dbReference type="ARBA" id="ARBA00022679"/>
    </source>
</evidence>
<evidence type="ECO:0000256" key="6">
    <source>
        <dbReference type="ARBA" id="ARBA00022723"/>
    </source>
</evidence>
<protein>
    <recommendedName>
        <fullName evidence="12">Phosphoenolpyruvate synthase</fullName>
        <shortName evidence="12">PEP synthase</shortName>
        <ecNumber evidence="12">2.7.9.2</ecNumber>
    </recommendedName>
    <alternativeName>
        <fullName evidence="12">Pyruvate, water dikinase</fullName>
    </alternativeName>
</protein>
<keyword evidence="16" id="KW-0670">Pyruvate</keyword>
<dbReference type="PIRSF" id="PIRSF000854">
    <property type="entry name" value="PEP_synthase"/>
    <property type="match status" value="1"/>
</dbReference>
<comment type="similarity">
    <text evidence="4 12">Belongs to the PEP-utilizing enzyme family.</text>
</comment>
<dbReference type="InterPro" id="IPR008279">
    <property type="entry name" value="PEP-util_enz_mobile_dom"/>
</dbReference>
<dbReference type="SUPFAM" id="SSF56059">
    <property type="entry name" value="Glutathione synthetase ATP-binding domain-like"/>
    <property type="match status" value="1"/>
</dbReference>
<evidence type="ECO:0000256" key="4">
    <source>
        <dbReference type="ARBA" id="ARBA00007837"/>
    </source>
</evidence>
<evidence type="ECO:0000256" key="7">
    <source>
        <dbReference type="ARBA" id="ARBA00022741"/>
    </source>
</evidence>
<dbReference type="Gene3D" id="3.20.20.60">
    <property type="entry name" value="Phosphoenolpyruvate-binding domains"/>
    <property type="match status" value="1"/>
</dbReference>
<dbReference type="EMBL" id="GG730046">
    <property type="protein sequence ID" value="EEZ92874.1"/>
    <property type="molecule type" value="Genomic_DNA"/>
</dbReference>
<dbReference type="InterPro" id="IPR002192">
    <property type="entry name" value="PPDK_AMP/ATP-bd"/>
</dbReference>
<dbReference type="PROSITE" id="PS00370">
    <property type="entry name" value="PEP_ENZYMES_PHOS_SITE"/>
    <property type="match status" value="1"/>
</dbReference>
<evidence type="ECO:0000256" key="3">
    <source>
        <dbReference type="ARBA" id="ARBA00004742"/>
    </source>
</evidence>
<evidence type="ECO:0000259" key="15">
    <source>
        <dbReference type="Pfam" id="PF02896"/>
    </source>
</evidence>
<dbReference type="Pfam" id="PF02896">
    <property type="entry name" value="PEP-utilizers_C"/>
    <property type="match status" value="1"/>
</dbReference>
<gene>
    <name evidence="16" type="ORF">BJBARM4_0495</name>
</gene>
<dbReference type="NCBIfam" id="TIGR01418">
    <property type="entry name" value="PEP_synth"/>
    <property type="match status" value="1"/>
</dbReference>
<comment type="pathway">
    <text evidence="3 12">Carbohydrate biosynthesis; gluconeogenesis.</text>
</comment>
<comment type="function">
    <text evidence="2 12">Catalyzes the phosphorylation of pyruvate to phosphoenolpyruvate.</text>
</comment>
<evidence type="ECO:0000256" key="11">
    <source>
        <dbReference type="ARBA" id="ARBA00047700"/>
    </source>
</evidence>
<comment type="cofactor">
    <cofactor evidence="1 12">
        <name>Mg(2+)</name>
        <dbReference type="ChEBI" id="CHEBI:18420"/>
    </cofactor>
</comment>
<evidence type="ECO:0000256" key="12">
    <source>
        <dbReference type="PIRNR" id="PIRNR000854"/>
    </source>
</evidence>
<dbReference type="InterPro" id="IPR040442">
    <property type="entry name" value="Pyrv_kinase-like_dom_sf"/>
</dbReference>
<dbReference type="GO" id="GO:0046872">
    <property type="term" value="F:metal ion binding"/>
    <property type="evidence" value="ECO:0007669"/>
    <property type="project" value="UniProtKB-KW"/>
</dbReference>
<dbReference type="Gene3D" id="3.50.30.10">
    <property type="entry name" value="Phosphohistidine domain"/>
    <property type="match status" value="1"/>
</dbReference>